<organism evidence="2 3">
    <name type="scientific">Marihabitans asiaticum</name>
    <dbReference type="NCBI Taxonomy" id="415218"/>
    <lineage>
        <taxon>Bacteria</taxon>
        <taxon>Bacillati</taxon>
        <taxon>Actinomycetota</taxon>
        <taxon>Actinomycetes</taxon>
        <taxon>Micrococcales</taxon>
        <taxon>Intrasporangiaceae</taxon>
        <taxon>Marihabitans</taxon>
    </lineage>
</organism>
<protein>
    <recommendedName>
        <fullName evidence="4">Phosphate transport regulator</fullName>
    </recommendedName>
</protein>
<dbReference type="PANTHER" id="PTHR37298:SF1">
    <property type="entry name" value="UPF0111 PROTEIN YKAA"/>
    <property type="match status" value="1"/>
</dbReference>
<sequence length="207" mass="23023">MHIRPFKHDQAFVDLLGELASHAVSASDELSLMLGDPDGSSAPGLARLRDIEADADCVSHRIVRKARESFVTPFDHGDLIALTGALDRCVDELENLGFTIDLHGFTTSCPGMVDMLEIIARMAQLTVEVMPRLRSMRGVEEYCIEINRLENDADQRYRRMLAGLFAECASDPVGLIRRKDLLERLESAANSFELVSHQIELIAVKES</sequence>
<dbReference type="AlphaFoldDB" id="A0A560WHB9"/>
<gene>
    <name evidence="2" type="ORF">FB557_0532</name>
</gene>
<reference evidence="2 3" key="1">
    <citation type="submission" date="2019-06" db="EMBL/GenBank/DDBJ databases">
        <title>Sequencing the genomes of 1000 actinobacteria strains.</title>
        <authorList>
            <person name="Klenk H.-P."/>
        </authorList>
    </citation>
    <scope>NUCLEOTIDE SEQUENCE [LARGE SCALE GENOMIC DNA]</scope>
    <source>
        <strain evidence="2 3">DSM 18935</strain>
    </source>
</reference>
<evidence type="ECO:0008006" key="4">
    <source>
        <dbReference type="Google" id="ProtNLM"/>
    </source>
</evidence>
<dbReference type="EMBL" id="VIUW01000001">
    <property type="protein sequence ID" value="TWD16978.1"/>
    <property type="molecule type" value="Genomic_DNA"/>
</dbReference>
<accession>A0A560WHB9</accession>
<dbReference type="InterPro" id="IPR038078">
    <property type="entry name" value="PhoU-like_sf"/>
</dbReference>
<evidence type="ECO:0000256" key="1">
    <source>
        <dbReference type="ARBA" id="ARBA00008591"/>
    </source>
</evidence>
<dbReference type="RefSeq" id="WP_170236156.1">
    <property type="nucleotide sequence ID" value="NZ_BAAAYT010000002.1"/>
</dbReference>
<dbReference type="Pfam" id="PF01865">
    <property type="entry name" value="PhoU_div"/>
    <property type="match status" value="1"/>
</dbReference>
<dbReference type="InterPro" id="IPR018445">
    <property type="entry name" value="Put_Phosphate_transp_reg"/>
</dbReference>
<dbReference type="InterPro" id="IPR052912">
    <property type="entry name" value="UPF0111_domain"/>
</dbReference>
<proteinExistence type="inferred from homology"/>
<dbReference type="Proteomes" id="UP000315628">
    <property type="component" value="Unassembled WGS sequence"/>
</dbReference>
<comment type="similarity">
    <text evidence="1">Belongs to the UPF0111 family.</text>
</comment>
<evidence type="ECO:0000313" key="3">
    <source>
        <dbReference type="Proteomes" id="UP000315628"/>
    </source>
</evidence>
<dbReference type="Gene3D" id="1.20.58.220">
    <property type="entry name" value="Phosphate transport system protein phou homolog 2, domain 2"/>
    <property type="match status" value="1"/>
</dbReference>
<evidence type="ECO:0000313" key="2">
    <source>
        <dbReference type="EMBL" id="TWD16978.1"/>
    </source>
</evidence>
<keyword evidence="3" id="KW-1185">Reference proteome</keyword>
<dbReference type="PANTHER" id="PTHR37298">
    <property type="entry name" value="UPF0111 PROTEIN YKAA"/>
    <property type="match status" value="1"/>
</dbReference>
<comment type="caution">
    <text evidence="2">The sequence shown here is derived from an EMBL/GenBank/DDBJ whole genome shotgun (WGS) entry which is preliminary data.</text>
</comment>
<name>A0A560WHB9_9MICO</name>